<dbReference type="GO" id="GO:0042972">
    <property type="term" value="F:licheninase activity"/>
    <property type="evidence" value="ECO:0007669"/>
    <property type="project" value="UniProtKB-EC"/>
</dbReference>
<evidence type="ECO:0000256" key="7">
    <source>
        <dbReference type="SAM" id="Phobius"/>
    </source>
</evidence>
<comment type="catalytic activity">
    <reaction evidence="1">
        <text>Hydrolysis of (1-&gt;4)-beta-D-glucosidic linkages in beta-D-glucans containing (1-&gt;3)- and (1-&gt;4)-bonds.</text>
        <dbReference type="EC" id="3.2.1.73"/>
    </reaction>
</comment>
<dbReference type="PROSITE" id="PS51762">
    <property type="entry name" value="GH16_2"/>
    <property type="match status" value="1"/>
</dbReference>
<dbReference type="Gene3D" id="2.60.120.200">
    <property type="match status" value="1"/>
</dbReference>
<dbReference type="AlphaFoldDB" id="A0A3M8CXN2"/>
<feature type="transmembrane region" description="Helical" evidence="7">
    <location>
        <begin position="35"/>
        <end position="52"/>
    </location>
</feature>
<dbReference type="PRINTS" id="PR00737">
    <property type="entry name" value="GLHYDRLASE16"/>
</dbReference>
<proteinExistence type="inferred from homology"/>
<evidence type="ECO:0000259" key="8">
    <source>
        <dbReference type="PROSITE" id="PS51762"/>
    </source>
</evidence>
<dbReference type="InterPro" id="IPR008264">
    <property type="entry name" value="Beta_glucanase"/>
</dbReference>
<feature type="active site" description="Nucleophile" evidence="6">
    <location>
        <position position="169"/>
    </location>
</feature>
<comment type="caution">
    <text evidence="9">The sequence shown here is derived from an EMBL/GenBank/DDBJ whole genome shotgun (WGS) entry which is preliminary data.</text>
</comment>
<reference evidence="9 10" key="1">
    <citation type="submission" date="2018-10" db="EMBL/GenBank/DDBJ databases">
        <title>Phylogenomics of Brevibacillus.</title>
        <authorList>
            <person name="Dunlap C."/>
        </authorList>
    </citation>
    <scope>NUCLEOTIDE SEQUENCE [LARGE SCALE GENOMIC DNA]</scope>
    <source>
        <strain evidence="9 10">JCM 15774</strain>
    </source>
</reference>
<evidence type="ECO:0000313" key="10">
    <source>
        <dbReference type="Proteomes" id="UP000269573"/>
    </source>
</evidence>
<evidence type="ECO:0000256" key="1">
    <source>
        <dbReference type="ARBA" id="ARBA00000481"/>
    </source>
</evidence>
<keyword evidence="5" id="KW-0326">Glycosidase</keyword>
<keyword evidence="4 9" id="KW-0378">Hydrolase</keyword>
<name>A0A3M8CXN2_9BACL</name>
<comment type="similarity">
    <text evidence="2">Belongs to the glycosyl hydrolase 16 family.</text>
</comment>
<keyword evidence="7" id="KW-1133">Transmembrane helix</keyword>
<keyword evidence="10" id="KW-1185">Reference proteome</keyword>
<evidence type="ECO:0000256" key="6">
    <source>
        <dbReference type="PIRSR" id="PIRSR608264-1"/>
    </source>
</evidence>
<dbReference type="GO" id="GO:0005975">
    <property type="term" value="P:carbohydrate metabolic process"/>
    <property type="evidence" value="ECO:0007669"/>
    <property type="project" value="InterPro"/>
</dbReference>
<evidence type="ECO:0000256" key="2">
    <source>
        <dbReference type="ARBA" id="ARBA00006865"/>
    </source>
</evidence>
<evidence type="ECO:0000256" key="5">
    <source>
        <dbReference type="ARBA" id="ARBA00023295"/>
    </source>
</evidence>
<gene>
    <name evidence="9" type="ORF">EDM59_25050</name>
</gene>
<dbReference type="Pfam" id="PF00722">
    <property type="entry name" value="Glyco_hydro_16"/>
    <property type="match status" value="1"/>
</dbReference>
<sequence>MCKSPFKTGQLFVIMNSRKNHFYPRGSFMFARQRLVLWFLFICLLALLYEIVKERLNHYESQWVLAWSDEFDGTTVDHSKWNVLDTAAPRNNELEYYTPEAVSVKDGYLRIRTDKRSYKGMDYTSGALQTRFKYDFLYGKVEIHARLPKGQGIWPAHWMPPSDHASPYEIDIMEMLGHEPNKIYLTHHWLGWIPQQYTGTYVGPDYSKAFHTFTVEWEPGKITWYIDGVERFSSTSHVQETPAYLYVNTAVGGNWPGSPDETTVFPQFHDIDYVRVYQKPQVDWKFW</sequence>
<dbReference type="PANTHER" id="PTHR10963:SF55">
    <property type="entry name" value="GLYCOSIDE HYDROLASE FAMILY 16 PROTEIN"/>
    <property type="match status" value="1"/>
</dbReference>
<dbReference type="InterPro" id="IPR050546">
    <property type="entry name" value="Glycosyl_Hydrlase_16"/>
</dbReference>
<evidence type="ECO:0000256" key="3">
    <source>
        <dbReference type="ARBA" id="ARBA00012690"/>
    </source>
</evidence>
<dbReference type="EMBL" id="RHHU01000017">
    <property type="protein sequence ID" value="RNB80596.1"/>
    <property type="molecule type" value="Genomic_DNA"/>
</dbReference>
<accession>A0A3M8CXN2</accession>
<dbReference type="InterPro" id="IPR013320">
    <property type="entry name" value="ConA-like_dom_sf"/>
</dbReference>
<feature type="domain" description="GH16" evidence="8">
    <location>
        <begin position="16"/>
        <end position="282"/>
    </location>
</feature>
<dbReference type="Proteomes" id="UP000269573">
    <property type="component" value="Unassembled WGS sequence"/>
</dbReference>
<protein>
    <recommendedName>
        <fullName evidence="3">licheninase</fullName>
        <ecNumber evidence="3">3.2.1.73</ecNumber>
    </recommendedName>
</protein>
<evidence type="ECO:0000256" key="4">
    <source>
        <dbReference type="ARBA" id="ARBA00022801"/>
    </source>
</evidence>
<organism evidence="9 10">
    <name type="scientific">Brevibacillus nitrificans</name>
    <dbReference type="NCBI Taxonomy" id="651560"/>
    <lineage>
        <taxon>Bacteria</taxon>
        <taxon>Bacillati</taxon>
        <taxon>Bacillota</taxon>
        <taxon>Bacilli</taxon>
        <taxon>Bacillales</taxon>
        <taxon>Paenibacillaceae</taxon>
        <taxon>Brevibacillus</taxon>
    </lineage>
</organism>
<keyword evidence="7" id="KW-0812">Transmembrane</keyword>
<keyword evidence="7" id="KW-0472">Membrane</keyword>
<dbReference type="PANTHER" id="PTHR10963">
    <property type="entry name" value="GLYCOSYL HYDROLASE-RELATED"/>
    <property type="match status" value="1"/>
</dbReference>
<dbReference type="InterPro" id="IPR000757">
    <property type="entry name" value="Beta-glucanase-like"/>
</dbReference>
<evidence type="ECO:0000313" key="9">
    <source>
        <dbReference type="EMBL" id="RNB80596.1"/>
    </source>
</evidence>
<dbReference type="SUPFAM" id="SSF49899">
    <property type="entry name" value="Concanavalin A-like lectins/glucanases"/>
    <property type="match status" value="1"/>
</dbReference>
<feature type="active site" description="Proton donor" evidence="6">
    <location>
        <position position="174"/>
    </location>
</feature>
<dbReference type="EC" id="3.2.1.73" evidence="3"/>
<dbReference type="CDD" id="cd08023">
    <property type="entry name" value="GH16_laminarinase_like"/>
    <property type="match status" value="1"/>
</dbReference>